<dbReference type="AlphaFoldDB" id="A0A7J6D7T9"/>
<dbReference type="InterPro" id="IPR040004">
    <property type="entry name" value="SMCO3"/>
</dbReference>
<keyword evidence="2" id="KW-1185">Reference proteome</keyword>
<accession>A0A7J6D7T9</accession>
<dbReference type="InterPro" id="IPR027895">
    <property type="entry name" value="DUF4533"/>
</dbReference>
<protein>
    <recommendedName>
        <fullName evidence="3">Single-pass membrane and coiled-coil domain-containing protein 3</fullName>
    </recommendedName>
</protein>
<reference evidence="1 2" key="1">
    <citation type="submission" date="2020-04" db="EMBL/GenBank/DDBJ databases">
        <title>Chromosome-level genome assembly of a cyprinid fish Onychostoma macrolepis by integration of Nanopore Sequencing, Bionano and Hi-C technology.</title>
        <authorList>
            <person name="Wang D."/>
        </authorList>
    </citation>
    <scope>NUCLEOTIDE SEQUENCE [LARGE SCALE GENOMIC DNA]</scope>
    <source>
        <strain evidence="1">SWU-2019</strain>
        <tissue evidence="1">Muscle</tissue>
    </source>
</reference>
<dbReference type="PANTHER" id="PTHR35972">
    <property type="entry name" value="SINGLE-PASS MEMBRANE AND COILED-COIL DOMAIN-CONTAINING PROTEIN 3"/>
    <property type="match status" value="1"/>
</dbReference>
<proteinExistence type="predicted"/>
<name>A0A7J6D7T9_9TELE</name>
<dbReference type="EMBL" id="JAAMOB010000003">
    <property type="protein sequence ID" value="KAF4115359.1"/>
    <property type="molecule type" value="Genomic_DNA"/>
</dbReference>
<comment type="caution">
    <text evidence="1">The sequence shown here is derived from an EMBL/GenBank/DDBJ whole genome shotgun (WGS) entry which is preliminary data.</text>
</comment>
<gene>
    <name evidence="1" type="ORF">G5714_002848</name>
</gene>
<dbReference type="Proteomes" id="UP000579812">
    <property type="component" value="Unassembled WGS sequence"/>
</dbReference>
<evidence type="ECO:0008006" key="3">
    <source>
        <dbReference type="Google" id="ProtNLM"/>
    </source>
</evidence>
<organism evidence="1 2">
    <name type="scientific">Onychostoma macrolepis</name>
    <dbReference type="NCBI Taxonomy" id="369639"/>
    <lineage>
        <taxon>Eukaryota</taxon>
        <taxon>Metazoa</taxon>
        <taxon>Chordata</taxon>
        <taxon>Craniata</taxon>
        <taxon>Vertebrata</taxon>
        <taxon>Euteleostomi</taxon>
        <taxon>Actinopterygii</taxon>
        <taxon>Neopterygii</taxon>
        <taxon>Teleostei</taxon>
        <taxon>Ostariophysi</taxon>
        <taxon>Cypriniformes</taxon>
        <taxon>Cyprinidae</taxon>
        <taxon>Acrossocheilinae</taxon>
        <taxon>Onychostoma</taxon>
    </lineage>
</organism>
<sequence length="215" mass="24697">MSWIDLFYPDIPKKREDLIRKNQEILDLMDSNFFATNQLIDVLNRHYNYSFKQIELNRNDTVKKNCDVLIDCMHEIQAKVDEIDQELKEKLEPELYEKLKNMSITVDDFEKIAHIVKNVLGITDKAATVAFGILINKAMVLSDLISKIGKIATGLIGSVVLALVGLGIDIILEASLGKYERHELEKALKEYDEVLAEFKPKSREYEQVITEVKSH</sequence>
<evidence type="ECO:0000313" key="1">
    <source>
        <dbReference type="EMBL" id="KAF4115359.1"/>
    </source>
</evidence>
<evidence type="ECO:0000313" key="2">
    <source>
        <dbReference type="Proteomes" id="UP000579812"/>
    </source>
</evidence>
<dbReference type="Pfam" id="PF15047">
    <property type="entry name" value="DUF4533"/>
    <property type="match status" value="1"/>
</dbReference>
<dbReference type="PANTHER" id="PTHR35972:SF1">
    <property type="entry name" value="SINGLE-PASS MEMBRANE AND COILED-COIL DOMAIN-CONTAINING PROTEIN 3"/>
    <property type="match status" value="1"/>
</dbReference>
<dbReference type="OrthoDB" id="6112619at2759"/>